<evidence type="ECO:0000313" key="3">
    <source>
        <dbReference type="Proteomes" id="UP000815325"/>
    </source>
</evidence>
<feature type="compositionally biased region" description="Polar residues" evidence="1">
    <location>
        <begin position="342"/>
        <end position="351"/>
    </location>
</feature>
<feature type="compositionally biased region" description="Polar residues" evidence="1">
    <location>
        <begin position="671"/>
        <end position="686"/>
    </location>
</feature>
<protein>
    <submittedName>
        <fullName evidence="2">Uncharacterized protein</fullName>
    </submittedName>
</protein>
<proteinExistence type="predicted"/>
<accession>A0ABQ7H1B6</accession>
<keyword evidence="3" id="KW-1185">Reference proteome</keyword>
<evidence type="ECO:0000256" key="1">
    <source>
        <dbReference type="SAM" id="MobiDB-lite"/>
    </source>
</evidence>
<feature type="compositionally biased region" description="Low complexity" evidence="1">
    <location>
        <begin position="485"/>
        <end position="528"/>
    </location>
</feature>
<feature type="compositionally biased region" description="Low complexity" evidence="1">
    <location>
        <begin position="406"/>
        <end position="441"/>
    </location>
</feature>
<feature type="compositionally biased region" description="Low complexity" evidence="1">
    <location>
        <begin position="106"/>
        <end position="125"/>
    </location>
</feature>
<sequence>MSTVLSLLAVNGRPASSAYHRGGPPPLQTDKLLASKQADTLLSSDQLLQQLRQSRISTPIIGSSAAQTGIAGPRPQTEYGRHFNSRPFHVPPPSNPRLQPDSRTTAAAAPAAAAAAAAPAAAAPAFPSHATATPQSPEPRSTLTTSPPSHPDHPLNAQRAHNMQHPSAPTPQNILLQPHLGPPNPHSPLSTLTLHAPPSSTKLAGPAVGTSSTLSSSPFQPRTHRCSANNSAATAASPPRRNNDGGAPRVRPHACKPHRPGSILVPLPACASAPAHTSESLVGLEKLQNGWSGGLTGASSAGSAASRRGGQPGAKHAVPGAAGVLPPSKDHPSFISARSCPSRPSTANPITHSLVDIPGKASFPQLPPPVVETTRGLPAWPRQPPSSMRATSSGAIACSHTKRPSSRPNTSSTSCNRPLLGASRSVPTSSSSSSGCTGLSGPFHATPKNRAGASGLQGSLQQHGVHDDAQTRQHAGQGTGAAARAPQGGLQLQHGPQGAQTQQQAGQGMAAAAAAAHAPGVGAGTAAATKLSPDTKEPHTAQQQPHTLAPAHPLCCSTKSTSPSPSRPASIQHAASRTSPSQSNQAPANPPTAASTLAPTHASPHTHGTPLPKGPPEQQHAPQGLLTPAASPLPPQPAPLSSLQRSTPLSSPPSCHQAEKRARGCQEGDSTRPTSSASSVWSTLVQAPTALPPAFPNAQPGIQGEGVGGTLDHSNALAAAPAHKHVATASQLAQQENEARQQLEQLQQLRGAGRRGLPSTNCRDSRPDTPWTVQVAKAVGQANDEDATSIDIVSTPGPGTSTAVSRAFTPAGKPYNNVASKRDQQRSNLAPFVRQAAPMVLCVEDPAQSSEEVLEMELQRKLRELSLDELRRINALL</sequence>
<feature type="region of interest" description="Disordered" evidence="1">
    <location>
        <begin position="58"/>
        <end position="259"/>
    </location>
</feature>
<gene>
    <name evidence="2" type="ORF">DUNSADRAFT_16028</name>
</gene>
<feature type="region of interest" description="Disordered" evidence="1">
    <location>
        <begin position="749"/>
        <end position="769"/>
    </location>
</feature>
<organism evidence="2 3">
    <name type="scientific">Dunaliella salina</name>
    <name type="common">Green alga</name>
    <name type="synonym">Protococcus salinus</name>
    <dbReference type="NCBI Taxonomy" id="3046"/>
    <lineage>
        <taxon>Eukaryota</taxon>
        <taxon>Viridiplantae</taxon>
        <taxon>Chlorophyta</taxon>
        <taxon>core chlorophytes</taxon>
        <taxon>Chlorophyceae</taxon>
        <taxon>CS clade</taxon>
        <taxon>Chlamydomonadales</taxon>
        <taxon>Dunaliellaceae</taxon>
        <taxon>Dunaliella</taxon>
    </lineage>
</organism>
<feature type="compositionally biased region" description="Low complexity" evidence="1">
    <location>
        <begin position="297"/>
        <end position="309"/>
    </location>
</feature>
<feature type="compositionally biased region" description="Low complexity" evidence="1">
    <location>
        <begin position="557"/>
        <end position="570"/>
    </location>
</feature>
<dbReference type="EMBL" id="MU069507">
    <property type="protein sequence ID" value="KAF5840655.1"/>
    <property type="molecule type" value="Genomic_DNA"/>
</dbReference>
<feature type="compositionally biased region" description="Polar residues" evidence="1">
    <location>
        <begin position="645"/>
        <end position="654"/>
    </location>
</feature>
<reference evidence="2" key="1">
    <citation type="submission" date="2017-08" db="EMBL/GenBank/DDBJ databases">
        <authorList>
            <person name="Polle J.E."/>
            <person name="Barry K."/>
            <person name="Cushman J."/>
            <person name="Schmutz J."/>
            <person name="Tran D."/>
            <person name="Hathwaick L.T."/>
            <person name="Yim W.C."/>
            <person name="Jenkins J."/>
            <person name="Mckie-Krisberg Z.M."/>
            <person name="Prochnik S."/>
            <person name="Lindquist E."/>
            <person name="Dockter R.B."/>
            <person name="Adam C."/>
            <person name="Molina H."/>
            <person name="Bunkerborg J."/>
            <person name="Jin E."/>
            <person name="Buchheim M."/>
            <person name="Magnuson J."/>
        </authorList>
    </citation>
    <scope>NUCLEOTIDE SEQUENCE</scope>
    <source>
        <strain evidence="2">CCAP 19/18</strain>
    </source>
</reference>
<feature type="compositionally biased region" description="Polar residues" evidence="1">
    <location>
        <begin position="209"/>
        <end position="220"/>
    </location>
</feature>
<feature type="compositionally biased region" description="Low complexity" evidence="1">
    <location>
        <begin position="227"/>
        <end position="240"/>
    </location>
</feature>
<feature type="compositionally biased region" description="Polar residues" evidence="1">
    <location>
        <begin position="187"/>
        <end position="202"/>
    </location>
</feature>
<feature type="compositionally biased region" description="Polar residues" evidence="1">
    <location>
        <begin position="385"/>
        <end position="394"/>
    </location>
</feature>
<feature type="region of interest" description="Disordered" evidence="1">
    <location>
        <begin position="295"/>
        <end position="712"/>
    </location>
</feature>
<name>A0ABQ7H1B6_DUNSA</name>
<comment type="caution">
    <text evidence="2">The sequence shown here is derived from an EMBL/GenBank/DDBJ whole genome shotgun (WGS) entry which is preliminary data.</text>
</comment>
<feature type="compositionally biased region" description="Polar residues" evidence="1">
    <location>
        <begin position="130"/>
        <end position="147"/>
    </location>
</feature>
<feature type="compositionally biased region" description="Basic residues" evidence="1">
    <location>
        <begin position="250"/>
        <end position="259"/>
    </location>
</feature>
<evidence type="ECO:0000313" key="2">
    <source>
        <dbReference type="EMBL" id="KAF5840655.1"/>
    </source>
</evidence>
<feature type="compositionally biased region" description="Basic and acidic residues" evidence="1">
    <location>
        <begin position="657"/>
        <end position="670"/>
    </location>
</feature>
<feature type="compositionally biased region" description="Polar residues" evidence="1">
    <location>
        <begin position="573"/>
        <end position="598"/>
    </location>
</feature>
<dbReference type="Proteomes" id="UP000815325">
    <property type="component" value="Unassembled WGS sequence"/>
</dbReference>
<feature type="compositionally biased region" description="Polar residues" evidence="1">
    <location>
        <begin position="159"/>
        <end position="175"/>
    </location>
</feature>